<sequence length="70" mass="7247">MNAFFRKKSIDQLQLDGTKNTGLNRVLGLWQLVAIGLGGIIGVGIFVLTGVAAAEHAGPAVLISFIIAGL</sequence>
<organism evidence="3 4">
    <name type="scientific">Bacillus xiapuensis</name>
    <dbReference type="NCBI Taxonomy" id="2014075"/>
    <lineage>
        <taxon>Bacteria</taxon>
        <taxon>Bacillati</taxon>
        <taxon>Bacillota</taxon>
        <taxon>Bacilli</taxon>
        <taxon>Bacillales</taxon>
        <taxon>Bacillaceae</taxon>
        <taxon>Bacillus</taxon>
    </lineage>
</organism>
<dbReference type="PANTHER" id="PTHR43243">
    <property type="entry name" value="INNER MEMBRANE TRANSPORTER YGJI-RELATED"/>
    <property type="match status" value="1"/>
</dbReference>
<dbReference type="PANTHER" id="PTHR43243:SF4">
    <property type="entry name" value="CATIONIC AMINO ACID TRANSPORTER 4"/>
    <property type="match status" value="1"/>
</dbReference>
<feature type="transmembrane region" description="Helical" evidence="2">
    <location>
        <begin position="29"/>
        <end position="54"/>
    </location>
</feature>
<evidence type="ECO:0000256" key="2">
    <source>
        <dbReference type="SAM" id="Phobius"/>
    </source>
</evidence>
<keyword evidence="1" id="KW-0813">Transport</keyword>
<keyword evidence="2" id="KW-0812">Transmembrane</keyword>
<dbReference type="Proteomes" id="UP001330749">
    <property type="component" value="Unassembled WGS sequence"/>
</dbReference>
<gene>
    <name evidence="3" type="ORF">P4447_17095</name>
</gene>
<evidence type="ECO:0000313" key="4">
    <source>
        <dbReference type="Proteomes" id="UP001330749"/>
    </source>
</evidence>
<reference evidence="3 4" key="1">
    <citation type="submission" date="2023-03" db="EMBL/GenBank/DDBJ databases">
        <title>Bacillus Genome Sequencing.</title>
        <authorList>
            <person name="Dunlap C."/>
        </authorList>
    </citation>
    <scope>NUCLEOTIDE SEQUENCE [LARGE SCALE GENOMIC DNA]</scope>
    <source>
        <strain evidence="3 4">B-14544</strain>
    </source>
</reference>
<keyword evidence="2" id="KW-0472">Membrane</keyword>
<feature type="non-terminal residue" evidence="3">
    <location>
        <position position="70"/>
    </location>
</feature>
<accession>A0ABU6NDP5</accession>
<evidence type="ECO:0000256" key="1">
    <source>
        <dbReference type="ARBA" id="ARBA00022448"/>
    </source>
</evidence>
<dbReference type="EMBL" id="JARMQG010000273">
    <property type="protein sequence ID" value="MED3564139.1"/>
    <property type="molecule type" value="Genomic_DNA"/>
</dbReference>
<keyword evidence="2" id="KW-1133">Transmembrane helix</keyword>
<keyword evidence="4" id="KW-1185">Reference proteome</keyword>
<proteinExistence type="predicted"/>
<dbReference type="Gene3D" id="1.20.1740.10">
    <property type="entry name" value="Amino acid/polyamine transporter I"/>
    <property type="match status" value="1"/>
</dbReference>
<protein>
    <submittedName>
        <fullName evidence="3">Amino acid permease</fullName>
    </submittedName>
</protein>
<evidence type="ECO:0000313" key="3">
    <source>
        <dbReference type="EMBL" id="MED3564139.1"/>
    </source>
</evidence>
<name>A0ABU6NDP5_9BACI</name>
<comment type="caution">
    <text evidence="3">The sequence shown here is derived from an EMBL/GenBank/DDBJ whole genome shotgun (WGS) entry which is preliminary data.</text>
</comment>